<dbReference type="PANTHER" id="PTHR26379">
    <property type="entry name" value="BTB/POZ AND MATH DOMAIN-CONTAINING PROTEIN 1"/>
    <property type="match status" value="1"/>
</dbReference>
<comment type="pathway">
    <text evidence="1">Protein modification; protein ubiquitination.</text>
</comment>
<dbReference type="Gene3D" id="6.10.250.3030">
    <property type="match status" value="1"/>
</dbReference>
<dbReference type="SUPFAM" id="SSF54695">
    <property type="entry name" value="POZ domain"/>
    <property type="match status" value="1"/>
</dbReference>
<dbReference type="SMART" id="SM00225">
    <property type="entry name" value="BTB"/>
    <property type="match status" value="1"/>
</dbReference>
<evidence type="ECO:0000256" key="2">
    <source>
        <dbReference type="ARBA" id="ARBA00010846"/>
    </source>
</evidence>
<dbReference type="Pfam" id="PF00651">
    <property type="entry name" value="BTB"/>
    <property type="match status" value="1"/>
</dbReference>
<dbReference type="Pfam" id="PF24570">
    <property type="entry name" value="BACK_BPM_SPOP"/>
    <property type="match status" value="1"/>
</dbReference>
<evidence type="ECO:0000313" key="4">
    <source>
        <dbReference type="EMBL" id="WVZ95456.1"/>
    </source>
</evidence>
<organism evidence="4 5">
    <name type="scientific">Paspalum notatum var. saurae</name>
    <dbReference type="NCBI Taxonomy" id="547442"/>
    <lineage>
        <taxon>Eukaryota</taxon>
        <taxon>Viridiplantae</taxon>
        <taxon>Streptophyta</taxon>
        <taxon>Embryophyta</taxon>
        <taxon>Tracheophyta</taxon>
        <taxon>Spermatophyta</taxon>
        <taxon>Magnoliopsida</taxon>
        <taxon>Liliopsida</taxon>
        <taxon>Poales</taxon>
        <taxon>Poaceae</taxon>
        <taxon>PACMAD clade</taxon>
        <taxon>Panicoideae</taxon>
        <taxon>Andropogonodae</taxon>
        <taxon>Paspaleae</taxon>
        <taxon>Paspalinae</taxon>
        <taxon>Paspalum</taxon>
    </lineage>
</organism>
<name>A0AAQ3XF14_PASNO</name>
<keyword evidence="5" id="KW-1185">Reference proteome</keyword>
<dbReference type="InterPro" id="IPR000210">
    <property type="entry name" value="BTB/POZ_dom"/>
</dbReference>
<dbReference type="AlphaFoldDB" id="A0AAQ3XF14"/>
<accession>A0AAQ3XF14</accession>
<dbReference type="PANTHER" id="PTHR26379:SF369">
    <property type="entry name" value="BTB DOMAIN-CONTAINING PROTEIN"/>
    <property type="match status" value="1"/>
</dbReference>
<dbReference type="InterPro" id="IPR056423">
    <property type="entry name" value="BACK_BPM_SPOP"/>
</dbReference>
<evidence type="ECO:0000259" key="3">
    <source>
        <dbReference type="PROSITE" id="PS50097"/>
    </source>
</evidence>
<dbReference type="EMBL" id="CP144753">
    <property type="protein sequence ID" value="WVZ95456.1"/>
    <property type="molecule type" value="Genomic_DNA"/>
</dbReference>
<dbReference type="GO" id="GO:0016567">
    <property type="term" value="P:protein ubiquitination"/>
    <property type="evidence" value="ECO:0007669"/>
    <property type="project" value="InterPro"/>
</dbReference>
<dbReference type="InterPro" id="IPR045005">
    <property type="entry name" value="BPM1-6"/>
</dbReference>
<reference evidence="4 5" key="1">
    <citation type="submission" date="2024-02" db="EMBL/GenBank/DDBJ databases">
        <title>High-quality chromosome-scale genome assembly of Pensacola bahiagrass (Paspalum notatum Flugge var. saurae).</title>
        <authorList>
            <person name="Vega J.M."/>
            <person name="Podio M."/>
            <person name="Orjuela J."/>
            <person name="Siena L.A."/>
            <person name="Pessino S.C."/>
            <person name="Combes M.C."/>
            <person name="Mariac C."/>
            <person name="Albertini E."/>
            <person name="Pupilli F."/>
            <person name="Ortiz J.P.A."/>
            <person name="Leblanc O."/>
        </authorList>
    </citation>
    <scope>NUCLEOTIDE SEQUENCE [LARGE SCALE GENOMIC DNA]</scope>
    <source>
        <strain evidence="4">R1</strain>
        <tissue evidence="4">Leaf</tissue>
    </source>
</reference>
<dbReference type="CDD" id="cd14733">
    <property type="entry name" value="BACK"/>
    <property type="match status" value="1"/>
</dbReference>
<feature type="domain" description="BTB" evidence="3">
    <location>
        <begin position="65"/>
        <end position="132"/>
    </location>
</feature>
<proteinExistence type="inferred from homology"/>
<evidence type="ECO:0000313" key="5">
    <source>
        <dbReference type="Proteomes" id="UP001341281"/>
    </source>
</evidence>
<evidence type="ECO:0000256" key="1">
    <source>
        <dbReference type="ARBA" id="ARBA00004906"/>
    </source>
</evidence>
<dbReference type="InterPro" id="IPR011333">
    <property type="entry name" value="SKP1/BTB/POZ_sf"/>
</dbReference>
<dbReference type="PROSITE" id="PS50097">
    <property type="entry name" value="BTB"/>
    <property type="match status" value="1"/>
</dbReference>
<dbReference type="Proteomes" id="UP001341281">
    <property type="component" value="Chromosome 09"/>
</dbReference>
<gene>
    <name evidence="4" type="ORF">U9M48_041219</name>
</gene>
<sequence length="217" mass="24102">MVVATTVTKQLSGTHFSAIWKLDPMDGSDDLAKDGHLNFLCTITHRLRTSANTWARCWIPRMGLTSPAFTIDGETFQAHRAVLAARSPVFRAELFGSMAESKMPSINLQDIAPATFKAMLGYMYTDVLPRDDKLGGGSSREMFERLLAAADPYALDRLKLLCAQNMWDNVSVDTVASVLRCAEMYSCPELKSKCIDFFAQEKNFKKAVLTEGFVTLV</sequence>
<protein>
    <recommendedName>
        <fullName evidence="3">BTB domain-containing protein</fullName>
    </recommendedName>
</protein>
<comment type="similarity">
    <text evidence="2">Belongs to the Tdpoz family.</text>
</comment>
<dbReference type="Gene3D" id="3.30.710.10">
    <property type="entry name" value="Potassium Channel Kv1.1, Chain A"/>
    <property type="match status" value="1"/>
</dbReference>